<organism evidence="1 2">
    <name type="scientific">Catenuloplanes indicus</name>
    <dbReference type="NCBI Taxonomy" id="137267"/>
    <lineage>
        <taxon>Bacteria</taxon>
        <taxon>Bacillati</taxon>
        <taxon>Actinomycetota</taxon>
        <taxon>Actinomycetes</taxon>
        <taxon>Micromonosporales</taxon>
        <taxon>Micromonosporaceae</taxon>
        <taxon>Catenuloplanes</taxon>
    </lineage>
</organism>
<evidence type="ECO:0000313" key="1">
    <source>
        <dbReference type="EMBL" id="MDQ0371579.1"/>
    </source>
</evidence>
<protein>
    <submittedName>
        <fullName evidence="1">Uncharacterized protein</fullName>
    </submittedName>
</protein>
<evidence type="ECO:0000313" key="2">
    <source>
        <dbReference type="Proteomes" id="UP001240236"/>
    </source>
</evidence>
<accession>A0AAE3WAE3</accession>
<dbReference type="RefSeq" id="WP_307248497.1">
    <property type="nucleotide sequence ID" value="NZ_JAUSUZ010000001.1"/>
</dbReference>
<dbReference type="Proteomes" id="UP001240236">
    <property type="component" value="Unassembled WGS sequence"/>
</dbReference>
<gene>
    <name evidence="1" type="ORF">J2S42_008248</name>
</gene>
<name>A0AAE3WAE3_9ACTN</name>
<dbReference type="EMBL" id="JAUSUZ010000001">
    <property type="protein sequence ID" value="MDQ0371579.1"/>
    <property type="molecule type" value="Genomic_DNA"/>
</dbReference>
<reference evidence="1 2" key="1">
    <citation type="submission" date="2023-07" db="EMBL/GenBank/DDBJ databases">
        <title>Sequencing the genomes of 1000 actinobacteria strains.</title>
        <authorList>
            <person name="Klenk H.-P."/>
        </authorList>
    </citation>
    <scope>NUCLEOTIDE SEQUENCE [LARGE SCALE GENOMIC DNA]</scope>
    <source>
        <strain evidence="1 2">DSM 44709</strain>
    </source>
</reference>
<dbReference type="AlphaFoldDB" id="A0AAE3WAE3"/>
<keyword evidence="2" id="KW-1185">Reference proteome</keyword>
<proteinExistence type="predicted"/>
<comment type="caution">
    <text evidence="1">The sequence shown here is derived from an EMBL/GenBank/DDBJ whole genome shotgun (WGS) entry which is preliminary data.</text>
</comment>
<sequence>MTKPYEFLDCCDKTRACVNAPAAKPFRMSVAPDLQCEGRWSVVADYRCPQGHTWYTSWGADTEMLTGSPDEEYTADETWDPRMMACAGWLEADFFVQHGWELRTAPDGTRLARHPDRPGLILPIPPACGHDDCPTRHRVPEIERVLVSPGVLPW</sequence>